<name>A0A433QXS5_9FUNG</name>
<feature type="compositionally biased region" description="Polar residues" evidence="5">
    <location>
        <begin position="574"/>
        <end position="592"/>
    </location>
</feature>
<comment type="similarity">
    <text evidence="2">Belongs to the IML1 family.</text>
</comment>
<dbReference type="InterPro" id="IPR000591">
    <property type="entry name" value="DEP_dom"/>
</dbReference>
<organism evidence="7 8">
    <name type="scientific">Jimgerdemannia flammicorona</name>
    <dbReference type="NCBI Taxonomy" id="994334"/>
    <lineage>
        <taxon>Eukaryota</taxon>
        <taxon>Fungi</taxon>
        <taxon>Fungi incertae sedis</taxon>
        <taxon>Mucoromycota</taxon>
        <taxon>Mucoromycotina</taxon>
        <taxon>Endogonomycetes</taxon>
        <taxon>Endogonales</taxon>
        <taxon>Endogonaceae</taxon>
        <taxon>Jimgerdemannia</taxon>
    </lineage>
</organism>
<feature type="compositionally biased region" description="Polar residues" evidence="5">
    <location>
        <begin position="649"/>
        <end position="668"/>
    </location>
</feature>
<feature type="region of interest" description="Disordered" evidence="5">
    <location>
        <begin position="1175"/>
        <end position="1198"/>
    </location>
</feature>
<dbReference type="InterPro" id="IPR036390">
    <property type="entry name" value="WH_DNA-bd_sf"/>
</dbReference>
<dbReference type="Pfam" id="PF12257">
    <property type="entry name" value="IML1"/>
    <property type="match status" value="1"/>
</dbReference>
<dbReference type="CDD" id="cd04449">
    <property type="entry name" value="DEP_DEPDC5-like"/>
    <property type="match status" value="1"/>
</dbReference>
<proteinExistence type="inferred from homology"/>
<evidence type="ECO:0000256" key="3">
    <source>
        <dbReference type="ARBA" id="ARBA00018529"/>
    </source>
</evidence>
<feature type="compositionally biased region" description="Low complexity" evidence="5">
    <location>
        <begin position="630"/>
        <end position="648"/>
    </location>
</feature>
<feature type="compositionally biased region" description="Polar residues" evidence="5">
    <location>
        <begin position="402"/>
        <end position="416"/>
    </location>
</feature>
<dbReference type="Proteomes" id="UP000274822">
    <property type="component" value="Unassembled WGS sequence"/>
</dbReference>
<feature type="region of interest" description="Disordered" evidence="5">
    <location>
        <begin position="371"/>
        <end position="416"/>
    </location>
</feature>
<gene>
    <name evidence="7" type="ORF">BC938DRAFT_479452</name>
</gene>
<dbReference type="Gene3D" id="1.10.10.10">
    <property type="entry name" value="Winged helix-like DNA-binding domain superfamily/Winged helix DNA-binding domain"/>
    <property type="match status" value="1"/>
</dbReference>
<evidence type="ECO:0000256" key="5">
    <source>
        <dbReference type="SAM" id="MobiDB-lite"/>
    </source>
</evidence>
<evidence type="ECO:0000256" key="4">
    <source>
        <dbReference type="ARBA" id="ARBA00021881"/>
    </source>
</evidence>
<evidence type="ECO:0000256" key="1">
    <source>
        <dbReference type="ARBA" id="ARBA00004148"/>
    </source>
</evidence>
<dbReference type="GO" id="GO:0005096">
    <property type="term" value="F:GTPase activator activity"/>
    <property type="evidence" value="ECO:0007669"/>
    <property type="project" value="InterPro"/>
</dbReference>
<evidence type="ECO:0000313" key="8">
    <source>
        <dbReference type="Proteomes" id="UP000274822"/>
    </source>
</evidence>
<dbReference type="SUPFAM" id="SSF46785">
    <property type="entry name" value="Winged helix' DNA-binding domain"/>
    <property type="match status" value="1"/>
</dbReference>
<feature type="compositionally biased region" description="Basic and acidic residues" evidence="5">
    <location>
        <begin position="564"/>
        <end position="573"/>
    </location>
</feature>
<dbReference type="SMART" id="SM00049">
    <property type="entry name" value="DEP"/>
    <property type="match status" value="1"/>
</dbReference>
<dbReference type="Pfam" id="PF19418">
    <property type="entry name" value="DEPDC5_CTD"/>
    <property type="match status" value="1"/>
</dbReference>
<feature type="domain" description="DEP" evidence="6">
    <location>
        <begin position="1061"/>
        <end position="1136"/>
    </location>
</feature>
<protein>
    <recommendedName>
        <fullName evidence="3">Vacuolar membrane-associated protein IML1</fullName>
    </recommendedName>
    <alternativeName>
        <fullName evidence="4">Vacuolar membrane-associated protein iml1</fullName>
    </alternativeName>
</protein>
<dbReference type="GO" id="GO:0010508">
    <property type="term" value="P:positive regulation of autophagy"/>
    <property type="evidence" value="ECO:0007669"/>
    <property type="project" value="TreeGrafter"/>
</dbReference>
<reference evidence="7 8" key="1">
    <citation type="journal article" date="2018" name="New Phytol.">
        <title>Phylogenomics of Endogonaceae and evolution of mycorrhizas within Mucoromycota.</title>
        <authorList>
            <person name="Chang Y."/>
            <person name="Desiro A."/>
            <person name="Na H."/>
            <person name="Sandor L."/>
            <person name="Lipzen A."/>
            <person name="Clum A."/>
            <person name="Barry K."/>
            <person name="Grigoriev I.V."/>
            <person name="Martin F.M."/>
            <person name="Stajich J.E."/>
            <person name="Smith M.E."/>
            <person name="Bonito G."/>
            <person name="Spatafora J.W."/>
        </authorList>
    </citation>
    <scope>NUCLEOTIDE SEQUENCE [LARGE SCALE GENOMIC DNA]</scope>
    <source>
        <strain evidence="7 8">AD002</strain>
    </source>
</reference>
<evidence type="ECO:0000259" key="6">
    <source>
        <dbReference type="PROSITE" id="PS50186"/>
    </source>
</evidence>
<evidence type="ECO:0000313" key="7">
    <source>
        <dbReference type="EMBL" id="RUS34623.1"/>
    </source>
</evidence>
<keyword evidence="8" id="KW-1185">Reference proteome</keyword>
<accession>A0A433QXS5</accession>
<sequence>MRIRGKAACILRVTSGYVTDGTHFIFRSESAKFFILIHMCREMWDFDEDGDLFFEKAVHSFLPDLFHQWSHQGTNHIVSIVLFTRILYSTNDVAEVVGDQGLGMDESGQLYRDFYKVIADWEARADWMTIIEQLKEEFLLFQREILMRRDARGYAVLCGRNSLAFEGNVLEAVNMVLNPFDRHHVDRDLMRTGLAIVMITPGLGKFNVERRMLRMTTERMMDNGITLDLVCLGRAPLHIVPLFLFKARVPKGYENKAGEERDSTTVPKFDVWDPLYYDDPAVPPTDMARPLTSGLGVRFTSDLPRAKDLPPPQTFYAMPHWIDVSYYAGPATRFVKPDKYVPRCKMYEMQMMGIMEHEIASISIPYLVEEAGGGDKVDGEEDGNEGEEDEEACRTQRDSKRTNSVGSSRELNGTIPPTTIVTNLLQPREPSKFDYDGYDDVVFCSGPDSHRPFKLEPIAPPPLIQIANVHAGSAKIGSSANGAPRKWTQRHSMDVTETLFWAEDREDLNVSKLSSSAPMTPFWPRVLSPETPDGAGTNKVVARASQDEGFFTLHGAMPLYETHEVTKGRELTRRNTASSPTALLGGRNTTPTAAEDDESSPSAMQAMPIPKQSPESRRDPSMSNPMLGGPRSSPTTSYSFPTTSLLPSHSPQLRHTTKQAATINPCNPSKNMHPFTSHLRRWQHALPTPSQPGAPIVHWVSMCTPACLPLTTDYFPSAEELARCYRKFTYTVSVSASEDVNLYQAGDLSDQKRTENLLTELMSQRLAQGFQLIVPAAVAQHASTVDKDKNFFVRSDAGVSVGSGETMSLPNTLPTVAGESLPDGGLEIKPPTTISVPPYYLSMGHHVHKLGYDATGQKVMVTRYVRNINYANTPMSYSSFVWPRQLGGYRVKEVTFSYPNLSSIWNYLDYLVAGHRHELTDDLRYWRARFLLIPMETLPAAPSQFAGVGTSDRLDDEELRLEYFRNFLQGFRRAEWLSPREREEMKKKKRKELNLDLGLQYTTMDPTAYILNEVRPARAVPEGTISGGPASLRRGSIAPLGSQLLNRDATLPVIATAMQSPVAGVKMQTTRWHVRLFENVFVGSEFVEWLIREFADVDTREDAVAFGNRLMEKGLFEHSLKRHRFLDGHYFYQLKSEYAPKTRAWFSGVRKATAPNAVSSTVPPKEGIMSEKTNLPEITTSPRPSSSTLSLTELNKNDQPPTFEMTKQMIIDVDLNKKSNRRETAFLHYDTVHNVRNCYHFQLNWLGCNAQLINDLLRSWAHTAERWGLKLIEASVDQAYAETENGNPFQCPALIRLAVPPPEIPTSLRRLHPQIEIPHLFFETELAKHHGFVLDVEADTRFPKNIQLKYTYLKTVCRYDQYVHVSGVAFVQVAPPGEGFFWVCNRLYTSHVSVLRPTNPPPHPDTLRRNFEEFCMNAERLGEFWEHTLNKLSTRPGMAWILENQKPEVVAAELGIDVTAESMVTPVLENQYCISTCNE</sequence>
<dbReference type="PANTHER" id="PTHR13179:SF8">
    <property type="entry name" value="GATOR COMPLEX PROTEIN DEPDC5"/>
    <property type="match status" value="1"/>
</dbReference>
<dbReference type="GO" id="GO:1904262">
    <property type="term" value="P:negative regulation of TORC1 signaling"/>
    <property type="evidence" value="ECO:0007669"/>
    <property type="project" value="TreeGrafter"/>
</dbReference>
<dbReference type="InterPro" id="IPR036388">
    <property type="entry name" value="WH-like_DNA-bd_sf"/>
</dbReference>
<feature type="compositionally biased region" description="Acidic residues" evidence="5">
    <location>
        <begin position="378"/>
        <end position="391"/>
    </location>
</feature>
<feature type="compositionally biased region" description="Low complexity" evidence="5">
    <location>
        <begin position="1179"/>
        <end position="1192"/>
    </location>
</feature>
<dbReference type="InterPro" id="IPR027244">
    <property type="entry name" value="IML1"/>
</dbReference>
<dbReference type="GO" id="GO:1990130">
    <property type="term" value="C:GATOR1 complex"/>
    <property type="evidence" value="ECO:0007669"/>
    <property type="project" value="TreeGrafter"/>
</dbReference>
<dbReference type="EMBL" id="RBNJ01000393">
    <property type="protein sequence ID" value="RUS34623.1"/>
    <property type="molecule type" value="Genomic_DNA"/>
</dbReference>
<dbReference type="InterPro" id="IPR048255">
    <property type="entry name" value="IML1_N"/>
</dbReference>
<dbReference type="InterPro" id="IPR045838">
    <property type="entry name" value="DEPDC5_CTD"/>
</dbReference>
<dbReference type="GO" id="GO:0035556">
    <property type="term" value="P:intracellular signal transduction"/>
    <property type="evidence" value="ECO:0007669"/>
    <property type="project" value="InterPro"/>
</dbReference>
<dbReference type="GO" id="GO:0005774">
    <property type="term" value="C:vacuolar membrane"/>
    <property type="evidence" value="ECO:0007669"/>
    <property type="project" value="UniProtKB-SubCell"/>
</dbReference>
<feature type="region of interest" description="Disordered" evidence="5">
    <location>
        <begin position="564"/>
        <end position="668"/>
    </location>
</feature>
<dbReference type="PANTHER" id="PTHR13179">
    <property type="entry name" value="DEP DOMAIN CONTAINING PROTEIN 5"/>
    <property type="match status" value="1"/>
</dbReference>
<dbReference type="Pfam" id="PF00610">
    <property type="entry name" value="DEP"/>
    <property type="match status" value="1"/>
</dbReference>
<comment type="subcellular location">
    <subcellularLocation>
        <location evidence="1">Vacuole membrane</location>
        <topology evidence="1">Peripheral membrane protein</topology>
    </subcellularLocation>
</comment>
<feature type="compositionally biased region" description="Basic and acidic residues" evidence="5">
    <location>
        <begin position="392"/>
        <end position="401"/>
    </location>
</feature>
<dbReference type="PROSITE" id="PS50186">
    <property type="entry name" value="DEP"/>
    <property type="match status" value="1"/>
</dbReference>
<comment type="caution">
    <text evidence="7">The sequence shown here is derived from an EMBL/GenBank/DDBJ whole genome shotgun (WGS) entry which is preliminary data.</text>
</comment>
<evidence type="ECO:0000256" key="2">
    <source>
        <dbReference type="ARBA" id="ARBA00005643"/>
    </source>
</evidence>